<feature type="domain" description="Ricin B lectin" evidence="2">
    <location>
        <begin position="835"/>
        <end position="968"/>
    </location>
</feature>
<feature type="domain" description="Ricin B lectin" evidence="2">
    <location>
        <begin position="676"/>
        <end position="813"/>
    </location>
</feature>
<dbReference type="InterPro" id="IPR000772">
    <property type="entry name" value="Ricin_B_lectin"/>
</dbReference>
<accession>A0A413CXP9</accession>
<dbReference type="SUPFAM" id="SSF50370">
    <property type="entry name" value="Ricin B-like lectins"/>
    <property type="match status" value="3"/>
</dbReference>
<reference evidence="3 4" key="1">
    <citation type="submission" date="2018-08" db="EMBL/GenBank/DDBJ databases">
        <title>A genome reference for cultivated species of the human gut microbiota.</title>
        <authorList>
            <person name="Zou Y."/>
            <person name="Xue W."/>
            <person name="Luo G."/>
        </authorList>
    </citation>
    <scope>NUCLEOTIDE SEQUENCE [LARGE SCALE GENOMIC DNA]</scope>
    <source>
        <strain evidence="3 4">AF10-31</strain>
    </source>
</reference>
<dbReference type="InterPro" id="IPR035992">
    <property type="entry name" value="Ricin_B-like_lectins"/>
</dbReference>
<dbReference type="SUPFAM" id="SSF69360">
    <property type="entry name" value="Cell wall binding repeat"/>
    <property type="match status" value="1"/>
</dbReference>
<dbReference type="SMART" id="SM00458">
    <property type="entry name" value="RICIN"/>
    <property type="match status" value="3"/>
</dbReference>
<organism evidence="3 4">
    <name type="scientific">Holdemanella biformis</name>
    <dbReference type="NCBI Taxonomy" id="1735"/>
    <lineage>
        <taxon>Bacteria</taxon>
        <taxon>Bacillati</taxon>
        <taxon>Bacillota</taxon>
        <taxon>Erysipelotrichia</taxon>
        <taxon>Erysipelotrichales</taxon>
        <taxon>Erysipelotrichaceae</taxon>
        <taxon>Holdemanella</taxon>
    </lineage>
</organism>
<dbReference type="RefSeq" id="WP_118356754.1">
    <property type="nucleotide sequence ID" value="NZ_QSAT01000004.1"/>
</dbReference>
<dbReference type="Proteomes" id="UP000284651">
    <property type="component" value="Unassembled WGS sequence"/>
</dbReference>
<evidence type="ECO:0000259" key="2">
    <source>
        <dbReference type="SMART" id="SM00458"/>
    </source>
</evidence>
<proteinExistence type="predicted"/>
<name>A0A413CXP9_9FIRM</name>
<dbReference type="Gene3D" id="2.10.270.10">
    <property type="entry name" value="Cholin Binding"/>
    <property type="match status" value="2"/>
</dbReference>
<dbReference type="AlphaFoldDB" id="A0A413CXP9"/>
<evidence type="ECO:0000313" key="4">
    <source>
        <dbReference type="Proteomes" id="UP000284651"/>
    </source>
</evidence>
<dbReference type="Pfam" id="PF19127">
    <property type="entry name" value="Choline_bind_3"/>
    <property type="match status" value="1"/>
</dbReference>
<feature type="domain" description="Ricin B lectin" evidence="2">
    <location>
        <begin position="514"/>
        <end position="653"/>
    </location>
</feature>
<protein>
    <recommendedName>
        <fullName evidence="2">Ricin B lectin domain-containing protein</fullName>
    </recommendedName>
</protein>
<dbReference type="Pfam" id="PF14200">
    <property type="entry name" value="RicinB_lectin_2"/>
    <property type="match status" value="4"/>
</dbReference>
<dbReference type="EMBL" id="QSAT01000004">
    <property type="protein sequence ID" value="RGW76397.1"/>
    <property type="molecule type" value="Genomic_DNA"/>
</dbReference>
<sequence length="970" mass="108059">MNSRDIVKVGFAVLAAVVSYNFADTIVHAEENSVEPIKETTNTQESDNLVDVIDSVVNPDVSVSTDEKDSMDTSSKLLDGWNTDYTMFVKDGVYVTNSFEDIDGQKYYFDENGNKVTGFKTIGTEAYYFNESGVLQSNMQMHQDLSTGTILYSLKKEDGQVHYYLENGLAFNGMTHLDGKIYYFENGIQSFGEKQVNGNWYNFKNDGTLSVGFVNVGNSAKYYDNFGKRLQGTFQIDKVTYNTDNNGLINKASWNGVSYYCQRDDRWAWSVYGNYTFASSGCVPTTAAMIVNTLKGTNYTPIDMGNILYSAGIYNVREIGAGGDTWNLISNHFGLVYKNNINIESAKNELMKGNMIAATVEGGRFCPWPGISHEILLFGLDAQGYTTVYDPYTSTRNGRVHISEIFSHPSSFGLDKIDGGPFFSLGKYVDTTLYLDVSKGTGHVGNVYYTGNKVEPEVNLSIKNTGLVQGKDYKVIYSNNIDVGKGTVTIIGMNMFTGKLTLTFDIIKDEMTNGTYEIVSSKNNNKVFDIVGGSISNGAYVQIYDWNGSVAQQYEIIKNQNGYYTIKNVKSNLYVGVTTNWNQMKSSRLVQGVNASSKGAQFIFTRNSDGSWIISSAWDRRYVFDLYGGSTNNSSPIQIYTSNGTVAQSWKLLKVKNTREEMDKLASQNKDAIADGTYFIASSLNTSYVFDVYGGSKSDFGNITIYKNNGTVAQGWKIVHDSKGYVTFMNVGSNKVLDVYGGENVNGQNVVQYTSNNSYAQKWIVVNVGSGYKIVSALDSNYVLDLYGGRVQNFSNIQIYKSNNTKAQTWSFIKYESPRDHLNTMAKEYNADITESTYVIECYTNNNVVFNASNGNVQLANANKASSQKWKIKKDAMGYITFINVGTNKALDVYGGKAQSFTNVWQYAYNDTYAQKWIARKNSDGSLTFVSALDKDYVLDIYGGRIQNEGNIHIYHDNGTNAQKFKLTRV</sequence>
<dbReference type="PROSITE" id="PS50231">
    <property type="entry name" value="RICIN_B_LECTIN"/>
    <property type="match status" value="3"/>
</dbReference>
<dbReference type="InterPro" id="IPR018337">
    <property type="entry name" value="Cell_wall/Cho-bd_repeat"/>
</dbReference>
<gene>
    <name evidence="3" type="ORF">DWV56_02280</name>
</gene>
<evidence type="ECO:0000313" key="3">
    <source>
        <dbReference type="EMBL" id="RGW76397.1"/>
    </source>
</evidence>
<dbReference type="CDD" id="cd00161">
    <property type="entry name" value="beta-trefoil_Ricin-like"/>
    <property type="match status" value="3"/>
</dbReference>
<comment type="caution">
    <text evidence="3">The sequence shown here is derived from an EMBL/GenBank/DDBJ whole genome shotgun (WGS) entry which is preliminary data.</text>
</comment>
<dbReference type="Gene3D" id="2.80.10.50">
    <property type="match status" value="6"/>
</dbReference>
<keyword evidence="1" id="KW-0677">Repeat</keyword>
<evidence type="ECO:0000256" key="1">
    <source>
        <dbReference type="ARBA" id="ARBA00022737"/>
    </source>
</evidence>